<dbReference type="PANTHER" id="PTHR11061">
    <property type="entry name" value="RNA M5U METHYLTRANSFERASE"/>
    <property type="match status" value="1"/>
</dbReference>
<evidence type="ECO:0000256" key="4">
    <source>
        <dbReference type="ARBA" id="ARBA00022691"/>
    </source>
</evidence>
<keyword evidence="1" id="KW-0004">4Fe-4S</keyword>
<dbReference type="InterPro" id="IPR029063">
    <property type="entry name" value="SAM-dependent_MTases_sf"/>
</dbReference>
<evidence type="ECO:0000256" key="1">
    <source>
        <dbReference type="ARBA" id="ARBA00022485"/>
    </source>
</evidence>
<comment type="similarity">
    <text evidence="6">Belongs to the class I-like SAM-binding methyltransferase superfamily. RNA M5U methyltransferase family.</text>
</comment>
<feature type="active site" description="Nucleophile" evidence="6">
    <location>
        <position position="358"/>
    </location>
</feature>
<dbReference type="InterPro" id="IPR002792">
    <property type="entry name" value="TRAM_dom"/>
</dbReference>
<feature type="domain" description="TRAM" evidence="8">
    <location>
        <begin position="1"/>
        <end position="50"/>
    </location>
</feature>
<keyword evidence="5" id="KW-0411">Iron-sulfur</keyword>
<gene>
    <name evidence="9" type="ORF">J3R73_001482</name>
</gene>
<keyword evidence="4 6" id="KW-0949">S-adenosyl-L-methionine</keyword>
<evidence type="ECO:0000256" key="5">
    <source>
        <dbReference type="ARBA" id="ARBA00023014"/>
    </source>
</evidence>
<evidence type="ECO:0000256" key="6">
    <source>
        <dbReference type="PROSITE-ProRule" id="PRU01024"/>
    </source>
</evidence>
<feature type="binding site" evidence="6">
    <location>
        <position position="332"/>
    </location>
    <ligand>
        <name>S-adenosyl-L-methionine</name>
        <dbReference type="ChEBI" id="CHEBI:59789"/>
    </ligand>
</feature>
<dbReference type="EMBL" id="JAUSVK010000001">
    <property type="protein sequence ID" value="MDQ0391690.1"/>
    <property type="molecule type" value="Genomic_DNA"/>
</dbReference>
<sequence>MIQVTIERLGHRGDGVAPGPIFVPYALPGEIADAEVEGERGRLVALHKASPDRIEPFCPHFTRCGGCAVQHLAEPAYRAWKRGLVVDALRQAGLDIAVEPLVDAHGRGRRRVTLHARKGKVGFAEARSHELVDLDACPILVPELNGGLEAVRAIEKMLRGLGKPLDIVLTATATGLDCDIRGAGRIDAALRLRLTDLAARFDLARLSNHGDILIERRAPVVRFGAADVSPPPGAFLQATAEADAVLTDLVREGVSGAKTVADLFCGCGTFALALAAAAHVQAYDADKPSVAALERAARRAQGLKPLTAQARDLFHRPLLADELKPFGAVVFDPPRAGAEAQARRLAASKVRRIVAVSCNPATFVRDAALLVAGGYRLARVTPVDQFRHSAHVEVVGLFDRG</sequence>
<feature type="binding site" evidence="6">
    <location>
        <position position="237"/>
    </location>
    <ligand>
        <name>S-adenosyl-L-methionine</name>
        <dbReference type="ChEBI" id="CHEBI:59789"/>
    </ligand>
</feature>
<feature type="active site" evidence="7">
    <location>
        <position position="358"/>
    </location>
</feature>
<evidence type="ECO:0000256" key="3">
    <source>
        <dbReference type="ARBA" id="ARBA00022679"/>
    </source>
</evidence>
<dbReference type="GO" id="GO:0032259">
    <property type="term" value="P:methylation"/>
    <property type="evidence" value="ECO:0007669"/>
    <property type="project" value="UniProtKB-KW"/>
</dbReference>
<dbReference type="Proteomes" id="UP001237448">
    <property type="component" value="Unassembled WGS sequence"/>
</dbReference>
<dbReference type="GO" id="GO:0008168">
    <property type="term" value="F:methyltransferase activity"/>
    <property type="evidence" value="ECO:0007669"/>
    <property type="project" value="UniProtKB-KW"/>
</dbReference>
<dbReference type="PROSITE" id="PS01230">
    <property type="entry name" value="TRMA_1"/>
    <property type="match status" value="1"/>
</dbReference>
<accession>A0ABU0FAP7</accession>
<evidence type="ECO:0000313" key="9">
    <source>
        <dbReference type="EMBL" id="MDQ0391690.1"/>
    </source>
</evidence>
<proteinExistence type="inferred from homology"/>
<dbReference type="SUPFAM" id="SSF50249">
    <property type="entry name" value="Nucleic acid-binding proteins"/>
    <property type="match status" value="1"/>
</dbReference>
<feature type="binding site" evidence="6">
    <location>
        <position position="264"/>
    </location>
    <ligand>
        <name>S-adenosyl-L-methionine</name>
        <dbReference type="ChEBI" id="CHEBI:59789"/>
    </ligand>
</feature>
<evidence type="ECO:0000256" key="7">
    <source>
        <dbReference type="PROSITE-ProRule" id="PRU10015"/>
    </source>
</evidence>
<organism evidence="9 10">
    <name type="scientific">Labrys monachus</name>
    <dbReference type="NCBI Taxonomy" id="217067"/>
    <lineage>
        <taxon>Bacteria</taxon>
        <taxon>Pseudomonadati</taxon>
        <taxon>Pseudomonadota</taxon>
        <taxon>Alphaproteobacteria</taxon>
        <taxon>Hyphomicrobiales</taxon>
        <taxon>Xanthobacteraceae</taxon>
        <taxon>Labrys</taxon>
    </lineage>
</organism>
<name>A0ABU0FAP7_9HYPH</name>
<dbReference type="Gene3D" id="2.40.50.140">
    <property type="entry name" value="Nucleic acid-binding proteins"/>
    <property type="match status" value="1"/>
</dbReference>
<reference evidence="9 10" key="1">
    <citation type="submission" date="2023-07" db="EMBL/GenBank/DDBJ databases">
        <title>Genomic Encyclopedia of Type Strains, Phase IV (KMG-IV): sequencing the most valuable type-strain genomes for metagenomic binning, comparative biology and taxonomic classification.</title>
        <authorList>
            <person name="Goeker M."/>
        </authorList>
    </citation>
    <scope>NUCLEOTIDE SEQUENCE [LARGE SCALE GENOMIC DNA]</scope>
    <source>
        <strain evidence="9 10">DSM 5896</strain>
    </source>
</reference>
<keyword evidence="1" id="KW-0408">Iron</keyword>
<keyword evidence="2 6" id="KW-0489">Methyltransferase</keyword>
<dbReference type="InterPro" id="IPR010280">
    <property type="entry name" value="U5_MeTrfase_fam"/>
</dbReference>
<keyword evidence="1" id="KW-0479">Metal-binding</keyword>
<feature type="binding site" evidence="6">
    <location>
        <position position="284"/>
    </location>
    <ligand>
        <name>S-adenosyl-L-methionine</name>
        <dbReference type="ChEBI" id="CHEBI:59789"/>
    </ligand>
</feature>
<evidence type="ECO:0000259" key="8">
    <source>
        <dbReference type="PROSITE" id="PS50926"/>
    </source>
</evidence>
<dbReference type="EC" id="2.1.1.190" evidence="9"/>
<dbReference type="Pfam" id="PF05958">
    <property type="entry name" value="tRNA_U5-meth_tr"/>
    <property type="match status" value="1"/>
</dbReference>
<comment type="caution">
    <text evidence="9">The sequence shown here is derived from an EMBL/GenBank/DDBJ whole genome shotgun (WGS) entry which is preliminary data.</text>
</comment>
<dbReference type="SUPFAM" id="SSF53335">
    <property type="entry name" value="S-adenosyl-L-methionine-dependent methyltransferases"/>
    <property type="match status" value="1"/>
</dbReference>
<dbReference type="InterPro" id="IPR012340">
    <property type="entry name" value="NA-bd_OB-fold"/>
</dbReference>
<dbReference type="PANTHER" id="PTHR11061:SF49">
    <property type="entry name" value="23S RRNA (URACIL(1939)-C(5))-METHYLTRANSFERASE RLMD"/>
    <property type="match status" value="1"/>
</dbReference>
<evidence type="ECO:0000256" key="2">
    <source>
        <dbReference type="ARBA" id="ARBA00022603"/>
    </source>
</evidence>
<protein>
    <submittedName>
        <fullName evidence="9">23S rRNA (Uracil1939-C5)-methyltransferase</fullName>
        <ecNumber evidence="9">2.1.1.190</ecNumber>
    </submittedName>
</protein>
<evidence type="ECO:0000313" key="10">
    <source>
        <dbReference type="Proteomes" id="UP001237448"/>
    </source>
</evidence>
<dbReference type="Gene3D" id="2.40.50.1070">
    <property type="match status" value="1"/>
</dbReference>
<dbReference type="PROSITE" id="PS51687">
    <property type="entry name" value="SAM_MT_RNA_M5U"/>
    <property type="match status" value="1"/>
</dbReference>
<dbReference type="Gene3D" id="3.40.50.150">
    <property type="entry name" value="Vaccinia Virus protein VP39"/>
    <property type="match status" value="1"/>
</dbReference>
<dbReference type="PROSITE" id="PS50926">
    <property type="entry name" value="TRAM"/>
    <property type="match status" value="1"/>
</dbReference>
<keyword evidence="3 6" id="KW-0808">Transferase</keyword>
<keyword evidence="10" id="KW-1185">Reference proteome</keyword>
<dbReference type="InterPro" id="IPR030390">
    <property type="entry name" value="MeTrfase_TrmA_AS"/>
</dbReference>